<evidence type="ECO:0000256" key="3">
    <source>
        <dbReference type="ARBA" id="ARBA00022692"/>
    </source>
</evidence>
<feature type="domain" description="J" evidence="8">
    <location>
        <begin position="555"/>
        <end position="621"/>
    </location>
</feature>
<dbReference type="PANTHER" id="PTHR43948">
    <property type="entry name" value="DNAJ HOMOLOG SUBFAMILY B"/>
    <property type="match status" value="1"/>
</dbReference>
<keyword evidence="5 7" id="KW-0472">Membrane</keyword>
<dbReference type="SMART" id="SM00271">
    <property type="entry name" value="DnaJ"/>
    <property type="match status" value="1"/>
</dbReference>
<reference evidence="9" key="1">
    <citation type="submission" date="2022-11" db="EMBL/GenBank/DDBJ databases">
        <authorList>
            <person name="Morgan W.R."/>
            <person name="Tartar A."/>
        </authorList>
    </citation>
    <scope>NUCLEOTIDE SEQUENCE</scope>
    <source>
        <strain evidence="9">ARSEF 373</strain>
    </source>
</reference>
<dbReference type="SUPFAM" id="SSF46565">
    <property type="entry name" value="Chaperone J-domain"/>
    <property type="match status" value="1"/>
</dbReference>
<dbReference type="InterPro" id="IPR036869">
    <property type="entry name" value="J_dom_sf"/>
</dbReference>
<dbReference type="InterPro" id="IPR002549">
    <property type="entry name" value="AI-2E-like"/>
</dbReference>
<evidence type="ECO:0000256" key="6">
    <source>
        <dbReference type="SAM" id="MobiDB-lite"/>
    </source>
</evidence>
<feature type="transmembrane region" description="Helical" evidence="7">
    <location>
        <begin position="146"/>
        <end position="167"/>
    </location>
</feature>
<dbReference type="PROSITE" id="PS00636">
    <property type="entry name" value="DNAJ_1"/>
    <property type="match status" value="1"/>
</dbReference>
<feature type="transmembrane region" description="Helical" evidence="7">
    <location>
        <begin position="319"/>
        <end position="352"/>
    </location>
</feature>
<dbReference type="Gene3D" id="1.10.287.110">
    <property type="entry name" value="DnaJ domain"/>
    <property type="match status" value="1"/>
</dbReference>
<feature type="region of interest" description="Disordered" evidence="6">
    <location>
        <begin position="1"/>
        <end position="103"/>
    </location>
</feature>
<organism evidence="9 10">
    <name type="scientific">Lagenidium giganteum</name>
    <dbReference type="NCBI Taxonomy" id="4803"/>
    <lineage>
        <taxon>Eukaryota</taxon>
        <taxon>Sar</taxon>
        <taxon>Stramenopiles</taxon>
        <taxon>Oomycota</taxon>
        <taxon>Peronosporomycetes</taxon>
        <taxon>Pythiales</taxon>
        <taxon>Pythiaceae</taxon>
    </lineage>
</organism>
<feature type="transmembrane region" description="Helical" evidence="7">
    <location>
        <begin position="684"/>
        <end position="704"/>
    </location>
</feature>
<dbReference type="AlphaFoldDB" id="A0AAV2Z3M1"/>
<accession>A0AAV2Z3M1</accession>
<protein>
    <recommendedName>
        <fullName evidence="8">J domain-containing protein</fullName>
    </recommendedName>
</protein>
<dbReference type="InterPro" id="IPR001623">
    <property type="entry name" value="DnaJ_domain"/>
</dbReference>
<dbReference type="PROSITE" id="PS50076">
    <property type="entry name" value="DNAJ_2"/>
    <property type="match status" value="1"/>
</dbReference>
<evidence type="ECO:0000313" key="9">
    <source>
        <dbReference type="EMBL" id="DBA00981.1"/>
    </source>
</evidence>
<comment type="caution">
    <text evidence="9">The sequence shown here is derived from an EMBL/GenBank/DDBJ whole genome shotgun (WGS) entry which is preliminary data.</text>
</comment>
<dbReference type="GO" id="GO:0044183">
    <property type="term" value="F:protein folding chaperone"/>
    <property type="evidence" value="ECO:0007669"/>
    <property type="project" value="TreeGrafter"/>
</dbReference>
<dbReference type="PANTHER" id="PTHR43948:SF10">
    <property type="entry name" value="MRJ, ISOFORM E"/>
    <property type="match status" value="1"/>
</dbReference>
<keyword evidence="3 7" id="KW-0812">Transmembrane</keyword>
<dbReference type="CDD" id="cd06257">
    <property type="entry name" value="DnaJ"/>
    <property type="match status" value="1"/>
</dbReference>
<evidence type="ECO:0000256" key="1">
    <source>
        <dbReference type="ARBA" id="ARBA00004141"/>
    </source>
</evidence>
<dbReference type="Pfam" id="PF00226">
    <property type="entry name" value="DnaJ"/>
    <property type="match status" value="1"/>
</dbReference>
<feature type="compositionally biased region" description="Basic and acidic residues" evidence="6">
    <location>
        <begin position="94"/>
        <end position="103"/>
    </location>
</feature>
<feature type="transmembrane region" description="Helical" evidence="7">
    <location>
        <begin position="281"/>
        <end position="298"/>
    </location>
</feature>
<sequence length="870" mass="93094">DSSDSLDNLEALDALAVSNSNPSSGSHNDNSIGHSAAPTMMKTEVTYASLDLDEDPPTSPMRRVNSTGNVQASSGSSPKRGEGNGAYYNSNGTDHTRRGRAESETHEFYKTAVTDILSALEGPIQQIGLEIKGALLACGLAASCYLLAWFQAVLVPFFLAIFLMYLVDPLVEMIDVSPKYFLCICTSRGRHARRTSRGCSRAFASLCAVSIVTIFFCLLGYITVLSIHALDVTSYQAGYNKLVEGVERILKQIGLPMNITTTLHDNVDKLAKIVITETMDLFSVMFVTVIYLTYFLCTRTRASDAGGVWSKIDQDVQRFVTLKCFLSLFVALLVTIVYVSLNVGLAIVWGILTFILNWIPNVGAMIASLMPVGIIAITPSNLMNPMEKFLAIFLPMCFHAFVGNFIEPKVFGRKLEMDPVIVILSLSAWGLLWGVVGMMLSVPLTAAFKIMLSHLKLWPEFVAVMEGTYFAKYGTKASYKKDEKDEYETMESRRGAIAPSPSAEWRPETPTSCLACAHGVHASNSVHTAQHSTALHSPACITTMAAASADLTSDDYYANLGVERDATEQQIKTAYRKLAIKYHPDKNPGNKEEAEEKFKIVGEAYNVLSNKETREIYDIYGKEGLEDGAEPMTKERAMRIFQEFFRFGEAMDPDAPERAKGIKRAAGGMVYAPVKGIMYGGKSVLSGVIMGSAAVVAGAGAMVVNVASGVKEMGEAGVNAARKRKNSKRKSESEGEDQSLPDGEPASDKPQPSFMGGLKKATIGAVGAPVAGIVTGGGVLLASGVAAGGYVVGGFAGAASNVASGVKEVQAANRLEKLKRENSRLLANNTPSVTGPSDDGTPPLDATAPAPVPEPSAAPAPTPAPPTQTA</sequence>
<dbReference type="GO" id="GO:0016020">
    <property type="term" value="C:membrane"/>
    <property type="evidence" value="ECO:0007669"/>
    <property type="project" value="UniProtKB-SubCell"/>
</dbReference>
<feature type="compositionally biased region" description="Pro residues" evidence="6">
    <location>
        <begin position="850"/>
        <end position="870"/>
    </location>
</feature>
<evidence type="ECO:0000313" key="10">
    <source>
        <dbReference type="Proteomes" id="UP001146120"/>
    </source>
</evidence>
<feature type="transmembrane region" description="Helical" evidence="7">
    <location>
        <begin position="389"/>
        <end position="406"/>
    </location>
</feature>
<feature type="compositionally biased region" description="Polar residues" evidence="6">
    <location>
        <begin position="64"/>
        <end position="77"/>
    </location>
</feature>
<feature type="compositionally biased region" description="Polar residues" evidence="6">
    <location>
        <begin position="17"/>
        <end position="33"/>
    </location>
</feature>
<gene>
    <name evidence="9" type="ORF">N0F65_006242</name>
</gene>
<feature type="compositionally biased region" description="Polar residues" evidence="6">
    <location>
        <begin position="825"/>
        <end position="835"/>
    </location>
</feature>
<feature type="region of interest" description="Disordered" evidence="6">
    <location>
        <begin position="717"/>
        <end position="756"/>
    </location>
</feature>
<dbReference type="PRINTS" id="PR00625">
    <property type="entry name" value="JDOMAIN"/>
</dbReference>
<evidence type="ECO:0000259" key="8">
    <source>
        <dbReference type="PROSITE" id="PS50076"/>
    </source>
</evidence>
<name>A0AAV2Z3M1_9STRA</name>
<reference evidence="9" key="2">
    <citation type="journal article" date="2023" name="Microbiol Resour">
        <title>Decontamination and Annotation of the Draft Genome Sequence of the Oomycete Lagenidium giganteum ARSEF 373.</title>
        <authorList>
            <person name="Morgan W.R."/>
            <person name="Tartar A."/>
        </authorList>
    </citation>
    <scope>NUCLEOTIDE SEQUENCE</scope>
    <source>
        <strain evidence="9">ARSEF 373</strain>
    </source>
</reference>
<proteinExistence type="inferred from homology"/>
<evidence type="ECO:0000256" key="4">
    <source>
        <dbReference type="ARBA" id="ARBA00022989"/>
    </source>
</evidence>
<dbReference type="GO" id="GO:0051082">
    <property type="term" value="F:unfolded protein binding"/>
    <property type="evidence" value="ECO:0007669"/>
    <property type="project" value="TreeGrafter"/>
</dbReference>
<feature type="non-terminal residue" evidence="9">
    <location>
        <position position="1"/>
    </location>
</feature>
<dbReference type="Proteomes" id="UP001146120">
    <property type="component" value="Unassembled WGS sequence"/>
</dbReference>
<feature type="region of interest" description="Disordered" evidence="6">
    <location>
        <begin position="819"/>
        <end position="870"/>
    </location>
</feature>
<evidence type="ECO:0000256" key="5">
    <source>
        <dbReference type="ARBA" id="ARBA00023136"/>
    </source>
</evidence>
<evidence type="ECO:0000256" key="2">
    <source>
        <dbReference type="ARBA" id="ARBA00009773"/>
    </source>
</evidence>
<dbReference type="InterPro" id="IPR018253">
    <property type="entry name" value="DnaJ_domain_CS"/>
</dbReference>
<keyword evidence="4 7" id="KW-1133">Transmembrane helix</keyword>
<comment type="similarity">
    <text evidence="2">Belongs to the autoinducer-2 exporter (AI-2E) (TC 2.A.86) family.</text>
</comment>
<comment type="subcellular location">
    <subcellularLocation>
        <location evidence="1">Membrane</location>
        <topology evidence="1">Multi-pass membrane protein</topology>
    </subcellularLocation>
</comment>
<dbReference type="GO" id="GO:0005634">
    <property type="term" value="C:nucleus"/>
    <property type="evidence" value="ECO:0007669"/>
    <property type="project" value="TreeGrafter"/>
</dbReference>
<feature type="transmembrane region" description="Helical" evidence="7">
    <location>
        <begin position="358"/>
        <end position="377"/>
    </location>
</feature>
<dbReference type="EMBL" id="DAKRPA010000055">
    <property type="protein sequence ID" value="DBA00981.1"/>
    <property type="molecule type" value="Genomic_DNA"/>
</dbReference>
<dbReference type="Pfam" id="PF01594">
    <property type="entry name" value="AI-2E_transport"/>
    <property type="match status" value="1"/>
</dbReference>
<dbReference type="GO" id="GO:0051087">
    <property type="term" value="F:protein-folding chaperone binding"/>
    <property type="evidence" value="ECO:0007669"/>
    <property type="project" value="TreeGrafter"/>
</dbReference>
<feature type="transmembrane region" description="Helical" evidence="7">
    <location>
        <begin position="426"/>
        <end position="448"/>
    </location>
</feature>
<feature type="transmembrane region" description="Helical" evidence="7">
    <location>
        <begin position="203"/>
        <end position="224"/>
    </location>
</feature>
<evidence type="ECO:0000256" key="7">
    <source>
        <dbReference type="SAM" id="Phobius"/>
    </source>
</evidence>
<dbReference type="GO" id="GO:0005737">
    <property type="term" value="C:cytoplasm"/>
    <property type="evidence" value="ECO:0007669"/>
    <property type="project" value="TreeGrafter"/>
</dbReference>
<keyword evidence="10" id="KW-1185">Reference proteome</keyword>